<keyword evidence="8 14" id="KW-1133">Transmembrane helix</keyword>
<gene>
    <name evidence="16" type="ORF">BWQ96_00113</name>
</gene>
<dbReference type="Gene3D" id="1.10.287.70">
    <property type="match status" value="1"/>
</dbReference>
<dbReference type="GO" id="GO:0005249">
    <property type="term" value="F:voltage-gated potassium channel activity"/>
    <property type="evidence" value="ECO:0007669"/>
    <property type="project" value="InterPro"/>
</dbReference>
<evidence type="ECO:0000256" key="6">
    <source>
        <dbReference type="ARBA" id="ARBA00022882"/>
    </source>
</evidence>
<dbReference type="Gene3D" id="2.60.120.10">
    <property type="entry name" value="Jelly Rolls"/>
    <property type="match status" value="1"/>
</dbReference>
<sequence>MNRFSVDTTDNAPVPRSRFSLNILRRLASSASSSPSVDDATMRTTDDSSQTSDSNHHGHRTTDSDPPKMTHGQARMRSAVNAILNERALEEHPDYSSHPKWHQSQPSYLRPLLRLRPFWDMFIFVLLLYVSIFSVFVYSFYGVIGVSSAWFWVERFLDVAFALDIILSFFLPPYNRNGQLVHTTAADIRTRYLRTWFLPDVLATFPWDALVLAIIGEQTSSHLLQLPRFLRLLKLLKLTRLLRFFRLKTSFISLEVKLRLKYAHVRLFALFTTVIFIAHWFACAFFYFGSLGLNTPWTAEDYVPSDLFGKYITALYFSVYTITTIGYGDVTPENTVERTYTTVIMFLGAACFAYVISQIRMYFHRANRSLELQSELELLSSMTTEHRIQVLKHIYRAHLTTSRLFAHIPPRALDNVYEKVREKAFMSGQKLYKRGEITKSFFILMNGSVVLREQGEQPVTLDKQGELFGDNDILFNQRRKGDATCTDFTTVICVPREAVMEVLREHPAELKKLRDAEALKLWKRAITNVEQQIRFVRFARMMRHKAEEHMRMKGEAVQVVSSDTSTEAILKEIRCESVAAHPIAGESSLHGSARTGSVEELKAELERKRKHIKQLERQLRLVQSHFSEVMKVLRVES</sequence>
<dbReference type="FunFam" id="1.10.287.70:FF:000123">
    <property type="entry name" value="Potassium channel KAT3"/>
    <property type="match status" value="1"/>
</dbReference>
<evidence type="ECO:0000256" key="4">
    <source>
        <dbReference type="ARBA" id="ARBA00022692"/>
    </source>
</evidence>
<accession>A0A2V3J6M1</accession>
<keyword evidence="3" id="KW-0633">Potassium transport</keyword>
<dbReference type="PANTHER" id="PTHR10217:SF435">
    <property type="entry name" value="POTASSIUM VOLTAGE-GATED CHANNEL PROTEIN EAG"/>
    <property type="match status" value="1"/>
</dbReference>
<dbReference type="InterPro" id="IPR000595">
    <property type="entry name" value="cNMP-bd_dom"/>
</dbReference>
<dbReference type="SUPFAM" id="SSF51206">
    <property type="entry name" value="cAMP-binding domain-like"/>
    <property type="match status" value="1"/>
</dbReference>
<feature type="transmembrane region" description="Helical" evidence="14">
    <location>
        <begin position="156"/>
        <end position="174"/>
    </location>
</feature>
<keyword evidence="17" id="KW-1185">Reference proteome</keyword>
<keyword evidence="12" id="KW-0175">Coiled coil</keyword>
<dbReference type="GO" id="GO:0005886">
    <property type="term" value="C:plasma membrane"/>
    <property type="evidence" value="ECO:0007669"/>
    <property type="project" value="TreeGrafter"/>
</dbReference>
<evidence type="ECO:0000256" key="8">
    <source>
        <dbReference type="ARBA" id="ARBA00022989"/>
    </source>
</evidence>
<dbReference type="PROSITE" id="PS50042">
    <property type="entry name" value="CNMP_BINDING_3"/>
    <property type="match status" value="1"/>
</dbReference>
<dbReference type="EMBL" id="NBIV01000001">
    <property type="protein sequence ID" value="PXF49953.1"/>
    <property type="molecule type" value="Genomic_DNA"/>
</dbReference>
<evidence type="ECO:0000256" key="7">
    <source>
        <dbReference type="ARBA" id="ARBA00022958"/>
    </source>
</evidence>
<feature type="compositionally biased region" description="Basic and acidic residues" evidence="13">
    <location>
        <begin position="54"/>
        <end position="68"/>
    </location>
</feature>
<keyword evidence="9" id="KW-0406">Ion transport</keyword>
<evidence type="ECO:0000256" key="1">
    <source>
        <dbReference type="ARBA" id="ARBA00004141"/>
    </source>
</evidence>
<dbReference type="AlphaFoldDB" id="A0A2V3J6M1"/>
<dbReference type="InterPro" id="IPR003938">
    <property type="entry name" value="K_chnl_volt-dep_EAG/ELK/ERG"/>
</dbReference>
<keyword evidence="4 14" id="KW-0812">Transmembrane</keyword>
<feature type="transmembrane region" description="Helical" evidence="14">
    <location>
        <begin position="308"/>
        <end position="328"/>
    </location>
</feature>
<keyword evidence="7" id="KW-0630">Potassium</keyword>
<dbReference type="InterPro" id="IPR018490">
    <property type="entry name" value="cNMP-bd_dom_sf"/>
</dbReference>
<keyword evidence="6" id="KW-0851">Voltage-gated channel</keyword>
<evidence type="ECO:0000256" key="14">
    <source>
        <dbReference type="SAM" id="Phobius"/>
    </source>
</evidence>
<evidence type="ECO:0000256" key="12">
    <source>
        <dbReference type="SAM" id="Coils"/>
    </source>
</evidence>
<dbReference type="STRING" id="448386.A0A2V3J6M1"/>
<dbReference type="OrthoDB" id="426293at2759"/>
<evidence type="ECO:0000256" key="10">
    <source>
        <dbReference type="ARBA" id="ARBA00023136"/>
    </source>
</evidence>
<keyword evidence="11 16" id="KW-0407">Ion channel</keyword>
<dbReference type="Proteomes" id="UP000247409">
    <property type="component" value="Unassembled WGS sequence"/>
</dbReference>
<organism evidence="16 17">
    <name type="scientific">Gracilariopsis chorda</name>
    <dbReference type="NCBI Taxonomy" id="448386"/>
    <lineage>
        <taxon>Eukaryota</taxon>
        <taxon>Rhodophyta</taxon>
        <taxon>Florideophyceae</taxon>
        <taxon>Rhodymeniophycidae</taxon>
        <taxon>Gracilariales</taxon>
        <taxon>Gracilariaceae</taxon>
        <taxon>Gracilariopsis</taxon>
    </lineage>
</organism>
<feature type="transmembrane region" description="Helical" evidence="14">
    <location>
        <begin position="267"/>
        <end position="288"/>
    </location>
</feature>
<keyword evidence="10 14" id="KW-0472">Membrane</keyword>
<evidence type="ECO:0000256" key="13">
    <source>
        <dbReference type="SAM" id="MobiDB-lite"/>
    </source>
</evidence>
<dbReference type="Pfam" id="PF00520">
    <property type="entry name" value="Ion_trans"/>
    <property type="match status" value="1"/>
</dbReference>
<keyword evidence="5" id="KW-0631">Potassium channel</keyword>
<dbReference type="CDD" id="cd00038">
    <property type="entry name" value="CAP_ED"/>
    <property type="match status" value="1"/>
</dbReference>
<feature type="coiled-coil region" evidence="12">
    <location>
        <begin position="598"/>
        <end position="625"/>
    </location>
</feature>
<evidence type="ECO:0000313" key="17">
    <source>
        <dbReference type="Proteomes" id="UP000247409"/>
    </source>
</evidence>
<dbReference type="SUPFAM" id="SSF81324">
    <property type="entry name" value="Voltage-gated potassium channels"/>
    <property type="match status" value="1"/>
</dbReference>
<dbReference type="InterPro" id="IPR014710">
    <property type="entry name" value="RmlC-like_jellyroll"/>
</dbReference>
<evidence type="ECO:0000259" key="15">
    <source>
        <dbReference type="PROSITE" id="PS50042"/>
    </source>
</evidence>
<protein>
    <submittedName>
        <fullName evidence="16">Potassium channel AKT2/3</fullName>
    </submittedName>
</protein>
<feature type="transmembrane region" description="Helical" evidence="14">
    <location>
        <begin position="340"/>
        <end position="363"/>
    </location>
</feature>
<dbReference type="InterPro" id="IPR050818">
    <property type="entry name" value="KCNH_animal-type"/>
</dbReference>
<feature type="region of interest" description="Disordered" evidence="13">
    <location>
        <begin position="30"/>
        <end position="72"/>
    </location>
</feature>
<keyword evidence="2" id="KW-0813">Transport</keyword>
<comment type="subcellular location">
    <subcellularLocation>
        <location evidence="1">Membrane</location>
        <topology evidence="1">Multi-pass membrane protein</topology>
    </subcellularLocation>
</comment>
<dbReference type="GO" id="GO:0042391">
    <property type="term" value="P:regulation of membrane potential"/>
    <property type="evidence" value="ECO:0007669"/>
    <property type="project" value="TreeGrafter"/>
</dbReference>
<dbReference type="SMART" id="SM00100">
    <property type="entry name" value="cNMP"/>
    <property type="match status" value="1"/>
</dbReference>
<dbReference type="GO" id="GO:0034702">
    <property type="term" value="C:monoatomic ion channel complex"/>
    <property type="evidence" value="ECO:0007669"/>
    <property type="project" value="UniProtKB-KW"/>
</dbReference>
<dbReference type="Pfam" id="PF00027">
    <property type="entry name" value="cNMP_binding"/>
    <property type="match status" value="1"/>
</dbReference>
<dbReference type="PRINTS" id="PR01463">
    <property type="entry name" value="EAGCHANLFMLY"/>
</dbReference>
<dbReference type="PANTHER" id="PTHR10217">
    <property type="entry name" value="VOLTAGE AND LIGAND GATED POTASSIUM CHANNEL"/>
    <property type="match status" value="1"/>
</dbReference>
<evidence type="ECO:0000256" key="2">
    <source>
        <dbReference type="ARBA" id="ARBA00022448"/>
    </source>
</evidence>
<reference evidence="16 17" key="1">
    <citation type="journal article" date="2018" name="Mol. Biol. Evol.">
        <title>Analysis of the draft genome of the red seaweed Gracilariopsis chorda provides insights into genome size evolution in Rhodophyta.</title>
        <authorList>
            <person name="Lee J."/>
            <person name="Yang E.C."/>
            <person name="Graf L."/>
            <person name="Yang J.H."/>
            <person name="Qiu H."/>
            <person name="Zel Zion U."/>
            <person name="Chan C.X."/>
            <person name="Stephens T.G."/>
            <person name="Weber A.P.M."/>
            <person name="Boo G.H."/>
            <person name="Boo S.M."/>
            <person name="Kim K.M."/>
            <person name="Shin Y."/>
            <person name="Jung M."/>
            <person name="Lee S.J."/>
            <person name="Yim H.S."/>
            <person name="Lee J.H."/>
            <person name="Bhattacharya D."/>
            <person name="Yoon H.S."/>
        </authorList>
    </citation>
    <scope>NUCLEOTIDE SEQUENCE [LARGE SCALE GENOMIC DNA]</scope>
    <source>
        <strain evidence="16 17">SKKU-2015</strain>
        <tissue evidence="16">Whole body</tissue>
    </source>
</reference>
<evidence type="ECO:0000256" key="3">
    <source>
        <dbReference type="ARBA" id="ARBA00022538"/>
    </source>
</evidence>
<evidence type="ECO:0000256" key="11">
    <source>
        <dbReference type="ARBA" id="ARBA00023303"/>
    </source>
</evidence>
<dbReference type="InterPro" id="IPR005821">
    <property type="entry name" value="Ion_trans_dom"/>
</dbReference>
<evidence type="ECO:0000256" key="5">
    <source>
        <dbReference type="ARBA" id="ARBA00022826"/>
    </source>
</evidence>
<feature type="transmembrane region" description="Helical" evidence="14">
    <location>
        <begin position="118"/>
        <end position="144"/>
    </location>
</feature>
<evidence type="ECO:0000313" key="16">
    <source>
        <dbReference type="EMBL" id="PXF49953.1"/>
    </source>
</evidence>
<name>A0A2V3J6M1_9FLOR</name>
<proteinExistence type="predicted"/>
<comment type="caution">
    <text evidence="16">The sequence shown here is derived from an EMBL/GenBank/DDBJ whole genome shotgun (WGS) entry which is preliminary data.</text>
</comment>
<feature type="domain" description="Cyclic nucleotide-binding" evidence="15">
    <location>
        <begin position="404"/>
        <end position="503"/>
    </location>
</feature>
<evidence type="ECO:0000256" key="9">
    <source>
        <dbReference type="ARBA" id="ARBA00023065"/>
    </source>
</evidence>